<reference evidence="9" key="1">
    <citation type="submission" date="2015-11" db="EMBL/GenBank/DDBJ databases">
        <authorList>
            <person name="Varghese N."/>
        </authorList>
    </citation>
    <scope>NUCLEOTIDE SEQUENCE [LARGE SCALE GENOMIC DNA]</scope>
    <source>
        <strain evidence="9">DSM 45899</strain>
    </source>
</reference>
<keyword evidence="5 7" id="KW-0408">Iron</keyword>
<keyword evidence="6 7" id="KW-0503">Monooxygenase</keyword>
<accession>A0A0S4QI14</accession>
<dbReference type="GO" id="GO:0008395">
    <property type="term" value="F:steroid hydroxylase activity"/>
    <property type="evidence" value="ECO:0007669"/>
    <property type="project" value="TreeGrafter"/>
</dbReference>
<dbReference type="RefSeq" id="WP_091272579.1">
    <property type="nucleotide sequence ID" value="NZ_FAOZ01000003.1"/>
</dbReference>
<comment type="similarity">
    <text evidence="1 7">Belongs to the cytochrome P450 family.</text>
</comment>
<keyword evidence="4 7" id="KW-0560">Oxidoreductase</keyword>
<evidence type="ECO:0000256" key="5">
    <source>
        <dbReference type="ARBA" id="ARBA00023004"/>
    </source>
</evidence>
<dbReference type="EMBL" id="FAOZ01000003">
    <property type="protein sequence ID" value="CUU54767.1"/>
    <property type="molecule type" value="Genomic_DNA"/>
</dbReference>
<evidence type="ECO:0000256" key="7">
    <source>
        <dbReference type="RuleBase" id="RU000461"/>
    </source>
</evidence>
<evidence type="ECO:0000313" key="9">
    <source>
        <dbReference type="Proteomes" id="UP000198802"/>
    </source>
</evidence>
<dbReference type="Proteomes" id="UP000198802">
    <property type="component" value="Unassembled WGS sequence"/>
</dbReference>
<dbReference type="GO" id="GO:0036199">
    <property type="term" value="F:cholest-4-en-3-one 26-monooxygenase activity"/>
    <property type="evidence" value="ECO:0007669"/>
    <property type="project" value="TreeGrafter"/>
</dbReference>
<dbReference type="InterPro" id="IPR036396">
    <property type="entry name" value="Cyt_P450_sf"/>
</dbReference>
<dbReference type="PANTHER" id="PTHR46696">
    <property type="entry name" value="P450, PUTATIVE (EUROFUNG)-RELATED"/>
    <property type="match status" value="1"/>
</dbReference>
<dbReference type="PROSITE" id="PS00086">
    <property type="entry name" value="CYTOCHROME_P450"/>
    <property type="match status" value="1"/>
</dbReference>
<dbReference type="GO" id="GO:0020037">
    <property type="term" value="F:heme binding"/>
    <property type="evidence" value="ECO:0007669"/>
    <property type="project" value="InterPro"/>
</dbReference>
<dbReference type="InterPro" id="IPR017972">
    <property type="entry name" value="Cyt_P450_CS"/>
</dbReference>
<dbReference type="PRINTS" id="PR00385">
    <property type="entry name" value="P450"/>
</dbReference>
<keyword evidence="3 7" id="KW-0479">Metal-binding</keyword>
<evidence type="ECO:0000256" key="4">
    <source>
        <dbReference type="ARBA" id="ARBA00023002"/>
    </source>
</evidence>
<dbReference type="PRINTS" id="PR00359">
    <property type="entry name" value="BP450"/>
</dbReference>
<dbReference type="InterPro" id="IPR001128">
    <property type="entry name" value="Cyt_P450"/>
</dbReference>
<name>A0A0S4QI14_9ACTN</name>
<dbReference type="Gene3D" id="1.10.630.10">
    <property type="entry name" value="Cytochrome P450"/>
    <property type="match status" value="1"/>
</dbReference>
<gene>
    <name evidence="8" type="ORF">Ga0074812_103257</name>
</gene>
<proteinExistence type="inferred from homology"/>
<evidence type="ECO:0000313" key="8">
    <source>
        <dbReference type="EMBL" id="CUU54767.1"/>
    </source>
</evidence>
<evidence type="ECO:0000256" key="2">
    <source>
        <dbReference type="ARBA" id="ARBA00022617"/>
    </source>
</evidence>
<dbReference type="InterPro" id="IPR002397">
    <property type="entry name" value="Cyt_P450_B"/>
</dbReference>
<keyword evidence="2 7" id="KW-0349">Heme</keyword>
<dbReference type="GO" id="GO:0005506">
    <property type="term" value="F:iron ion binding"/>
    <property type="evidence" value="ECO:0007669"/>
    <property type="project" value="InterPro"/>
</dbReference>
<protein>
    <submittedName>
        <fullName evidence="8">Cytochrome P450</fullName>
    </submittedName>
</protein>
<evidence type="ECO:0000256" key="6">
    <source>
        <dbReference type="ARBA" id="ARBA00023033"/>
    </source>
</evidence>
<dbReference type="AlphaFoldDB" id="A0A0S4QI14"/>
<sequence>MVDFNPYDAGTWADPYPTYAALRAEAPVYRNDDLRFWALSRHADVLAAHNDWETYSSAGGVTIEGIEKDFPMLVVKDPPDHHWHRRIVSKVFTPRRMSELEPFIRRQARELLDAQRDATEFDIVGEFALPLPLEIISELLGIPVEHRMTVNRLSDLLTERGPDTDPNQFAEAIGGLLALYLELVVERRRKPQDDVISMIIQTEVTDDEDGRTRRLSDEEIAFRFLELGTAGHETVARAIPNGLMAMTRFPDQARMLRDDPSLATKAVEETLRLDPPSQLQGRTTTRDVTLHGVTIPAGAKVMLVTGSALRDETVYDRPDVFDLTRQHHPSTLFFGFGIHRCLGAHLARLEIKIAFEEIFARYPEFHLDLDRAEWQVSTNVRGVSGLPFIVDPAGASVPAGA</sequence>
<dbReference type="GO" id="GO:0006707">
    <property type="term" value="P:cholesterol catabolic process"/>
    <property type="evidence" value="ECO:0007669"/>
    <property type="project" value="TreeGrafter"/>
</dbReference>
<evidence type="ECO:0000256" key="3">
    <source>
        <dbReference type="ARBA" id="ARBA00022723"/>
    </source>
</evidence>
<dbReference type="FunFam" id="1.10.630.10:FF:000018">
    <property type="entry name" value="Cytochrome P450 monooxygenase"/>
    <property type="match status" value="1"/>
</dbReference>
<keyword evidence="9" id="KW-1185">Reference proteome</keyword>
<evidence type="ECO:0000256" key="1">
    <source>
        <dbReference type="ARBA" id="ARBA00010617"/>
    </source>
</evidence>
<dbReference type="SUPFAM" id="SSF48264">
    <property type="entry name" value="Cytochrome P450"/>
    <property type="match status" value="1"/>
</dbReference>
<dbReference type="Pfam" id="PF00067">
    <property type="entry name" value="p450"/>
    <property type="match status" value="1"/>
</dbReference>
<organism evidence="8 9">
    <name type="scientific">Parafrankia irregularis</name>
    <dbReference type="NCBI Taxonomy" id="795642"/>
    <lineage>
        <taxon>Bacteria</taxon>
        <taxon>Bacillati</taxon>
        <taxon>Actinomycetota</taxon>
        <taxon>Actinomycetes</taxon>
        <taxon>Frankiales</taxon>
        <taxon>Frankiaceae</taxon>
        <taxon>Parafrankia</taxon>
    </lineage>
</organism>
<dbReference type="PANTHER" id="PTHR46696:SF4">
    <property type="entry name" value="BIOTIN BIOSYNTHESIS CYTOCHROME P450"/>
    <property type="match status" value="1"/>
</dbReference>